<sequence length="276" mass="30632">MATIKDVARVAGVGVGTASRALSGNGSVSAETKVKVEEAAKSLGFVLNQVARNLKKQSTGCVAIIIPTVVHPFFAKMVFYCESELYNYDYRLIVVNSQDDKNKETHMLEMIRQQRVDGIIFITHYDHGDISSDLPIVSVDRHIGAGFPYVTSDNYAMSKKAVEELLRKGAKNIGCVCGATAVESETKYRYLAYTDVMKAHNLPVRLMLKQFKHGQEMQVLREYFKEYPETDGIFTGSDMLASAAYHVAGQIGLRVPEDLQIIGFDGVLDAWESHPR</sequence>
<evidence type="ECO:0000256" key="3">
    <source>
        <dbReference type="ARBA" id="ARBA00023125"/>
    </source>
</evidence>
<dbReference type="Gene3D" id="3.40.50.2300">
    <property type="match status" value="2"/>
</dbReference>
<accession>A0A9D1MGE3</accession>
<proteinExistence type="predicted"/>
<comment type="caution">
    <text evidence="6">The sequence shown here is derived from an EMBL/GenBank/DDBJ whole genome shotgun (WGS) entry which is preliminary data.</text>
</comment>
<dbReference type="Gene3D" id="1.10.260.40">
    <property type="entry name" value="lambda repressor-like DNA-binding domains"/>
    <property type="match status" value="1"/>
</dbReference>
<dbReference type="GO" id="GO:0003700">
    <property type="term" value="F:DNA-binding transcription factor activity"/>
    <property type="evidence" value="ECO:0007669"/>
    <property type="project" value="TreeGrafter"/>
</dbReference>
<organism evidence="6 7">
    <name type="scientific">Candidatus Scatosoma pullistercoris</name>
    <dbReference type="NCBI Taxonomy" id="2840934"/>
    <lineage>
        <taxon>Bacteria</taxon>
        <taxon>Bacillati</taxon>
        <taxon>Bacillota</taxon>
        <taxon>Clostridia</taxon>
        <taxon>Candidatus Scatosoma</taxon>
    </lineage>
</organism>
<dbReference type="PROSITE" id="PS00356">
    <property type="entry name" value="HTH_LACI_1"/>
    <property type="match status" value="1"/>
</dbReference>
<dbReference type="AlphaFoldDB" id="A0A9D1MGE3"/>
<evidence type="ECO:0000256" key="2">
    <source>
        <dbReference type="ARBA" id="ARBA00023015"/>
    </source>
</evidence>
<dbReference type="PANTHER" id="PTHR30146">
    <property type="entry name" value="LACI-RELATED TRANSCRIPTIONAL REPRESSOR"/>
    <property type="match status" value="1"/>
</dbReference>
<dbReference type="PROSITE" id="PS50932">
    <property type="entry name" value="HTH_LACI_2"/>
    <property type="match status" value="1"/>
</dbReference>
<evidence type="ECO:0000256" key="4">
    <source>
        <dbReference type="ARBA" id="ARBA00023163"/>
    </source>
</evidence>
<dbReference type="CDD" id="cd01392">
    <property type="entry name" value="HTH_LacI"/>
    <property type="match status" value="1"/>
</dbReference>
<dbReference type="SUPFAM" id="SSF47413">
    <property type="entry name" value="lambda repressor-like DNA-binding domains"/>
    <property type="match status" value="1"/>
</dbReference>
<dbReference type="SUPFAM" id="SSF53822">
    <property type="entry name" value="Periplasmic binding protein-like I"/>
    <property type="match status" value="1"/>
</dbReference>
<keyword evidence="4" id="KW-0804">Transcription</keyword>
<dbReference type="Proteomes" id="UP000824081">
    <property type="component" value="Unassembled WGS sequence"/>
</dbReference>
<protein>
    <submittedName>
        <fullName evidence="6">LacI family DNA-binding transcriptional regulator</fullName>
    </submittedName>
</protein>
<dbReference type="GO" id="GO:0000976">
    <property type="term" value="F:transcription cis-regulatory region binding"/>
    <property type="evidence" value="ECO:0007669"/>
    <property type="project" value="TreeGrafter"/>
</dbReference>
<dbReference type="PANTHER" id="PTHR30146:SF95">
    <property type="entry name" value="RIBOSE OPERON REPRESSOR"/>
    <property type="match status" value="1"/>
</dbReference>
<reference evidence="6" key="1">
    <citation type="submission" date="2020-10" db="EMBL/GenBank/DDBJ databases">
        <authorList>
            <person name="Gilroy R."/>
        </authorList>
    </citation>
    <scope>NUCLEOTIDE SEQUENCE</scope>
    <source>
        <strain evidence="6">11687</strain>
    </source>
</reference>
<feature type="non-terminal residue" evidence="6">
    <location>
        <position position="276"/>
    </location>
</feature>
<evidence type="ECO:0000313" key="7">
    <source>
        <dbReference type="Proteomes" id="UP000824081"/>
    </source>
</evidence>
<dbReference type="InterPro" id="IPR010982">
    <property type="entry name" value="Lambda_DNA-bd_dom_sf"/>
</dbReference>
<evidence type="ECO:0000259" key="5">
    <source>
        <dbReference type="PROSITE" id="PS50932"/>
    </source>
</evidence>
<dbReference type="SMART" id="SM00354">
    <property type="entry name" value="HTH_LACI"/>
    <property type="match status" value="1"/>
</dbReference>
<evidence type="ECO:0000256" key="1">
    <source>
        <dbReference type="ARBA" id="ARBA00022491"/>
    </source>
</evidence>
<evidence type="ECO:0000313" key="6">
    <source>
        <dbReference type="EMBL" id="HIU59583.1"/>
    </source>
</evidence>
<dbReference type="EMBL" id="DVMZ01000151">
    <property type="protein sequence ID" value="HIU59583.1"/>
    <property type="molecule type" value="Genomic_DNA"/>
</dbReference>
<reference evidence="6" key="2">
    <citation type="journal article" date="2021" name="PeerJ">
        <title>Extensive microbial diversity within the chicken gut microbiome revealed by metagenomics and culture.</title>
        <authorList>
            <person name="Gilroy R."/>
            <person name="Ravi A."/>
            <person name="Getino M."/>
            <person name="Pursley I."/>
            <person name="Horton D.L."/>
            <person name="Alikhan N.F."/>
            <person name="Baker D."/>
            <person name="Gharbi K."/>
            <person name="Hall N."/>
            <person name="Watson M."/>
            <person name="Adriaenssens E.M."/>
            <person name="Foster-Nyarko E."/>
            <person name="Jarju S."/>
            <person name="Secka A."/>
            <person name="Antonio M."/>
            <person name="Oren A."/>
            <person name="Chaudhuri R.R."/>
            <person name="La Ragione R."/>
            <person name="Hildebrand F."/>
            <person name="Pallen M.J."/>
        </authorList>
    </citation>
    <scope>NUCLEOTIDE SEQUENCE</scope>
    <source>
        <strain evidence="6">11687</strain>
    </source>
</reference>
<dbReference type="InterPro" id="IPR000843">
    <property type="entry name" value="HTH_LacI"/>
</dbReference>
<gene>
    <name evidence="6" type="ORF">IAC57_05705</name>
</gene>
<feature type="domain" description="HTH lacI-type" evidence="5">
    <location>
        <begin position="2"/>
        <end position="56"/>
    </location>
</feature>
<dbReference type="InterPro" id="IPR001761">
    <property type="entry name" value="Peripla_BP/Lac1_sug-bd_dom"/>
</dbReference>
<name>A0A9D1MGE3_9FIRM</name>
<dbReference type="Pfam" id="PF00532">
    <property type="entry name" value="Peripla_BP_1"/>
    <property type="match status" value="1"/>
</dbReference>
<keyword evidence="1" id="KW-0678">Repressor</keyword>
<keyword evidence="2" id="KW-0805">Transcription regulation</keyword>
<dbReference type="InterPro" id="IPR028082">
    <property type="entry name" value="Peripla_BP_I"/>
</dbReference>
<keyword evidence="3 6" id="KW-0238">DNA-binding</keyword>
<dbReference type="Pfam" id="PF00356">
    <property type="entry name" value="LacI"/>
    <property type="match status" value="1"/>
</dbReference>